<protein>
    <submittedName>
        <fullName evidence="1">Uncharacterized protein</fullName>
    </submittedName>
</protein>
<evidence type="ECO:0000313" key="1">
    <source>
        <dbReference type="EMBL" id="BAQ16002.1"/>
    </source>
</evidence>
<dbReference type="Proteomes" id="UP000031643">
    <property type="component" value="Chromosome"/>
</dbReference>
<dbReference type="AlphaFoldDB" id="A0A0A8K0G7"/>
<accession>A0A0A8K0G7</accession>
<dbReference type="HOGENOM" id="CLU_3137556_0_0_5"/>
<keyword evidence="2" id="KW-1185">Reference proteome</keyword>
<proteinExistence type="predicted"/>
<dbReference type="KEGG" id="mcg:GL4_0537"/>
<sequence length="49" mass="5431">MAGVATVRRRIAPALIARVRVPRRTAAVIGAELECQGFLQVFCVHFSRH</sequence>
<organism evidence="1 2">
    <name type="scientific">Methyloceanibacter caenitepidi</name>
    <dbReference type="NCBI Taxonomy" id="1384459"/>
    <lineage>
        <taxon>Bacteria</taxon>
        <taxon>Pseudomonadati</taxon>
        <taxon>Pseudomonadota</taxon>
        <taxon>Alphaproteobacteria</taxon>
        <taxon>Hyphomicrobiales</taxon>
        <taxon>Hyphomicrobiaceae</taxon>
        <taxon>Methyloceanibacter</taxon>
    </lineage>
</organism>
<dbReference type="EMBL" id="AP014648">
    <property type="protein sequence ID" value="BAQ16002.1"/>
    <property type="molecule type" value="Genomic_DNA"/>
</dbReference>
<reference evidence="1 2" key="1">
    <citation type="submission" date="2014-09" db="EMBL/GenBank/DDBJ databases">
        <title>Genome sequencing of Methyloceanibacter caenitepidi Gela4.</title>
        <authorList>
            <person name="Takeuchi M."/>
            <person name="Susumu S."/>
            <person name="Kamagata Y."/>
            <person name="Oshima K."/>
            <person name="Hattori M."/>
            <person name="Iwasaki W."/>
        </authorList>
    </citation>
    <scope>NUCLEOTIDE SEQUENCE [LARGE SCALE GENOMIC DNA]</scope>
    <source>
        <strain evidence="1 2">Gela4</strain>
    </source>
</reference>
<name>A0A0A8K0G7_9HYPH</name>
<dbReference type="STRING" id="1384459.GL4_0537"/>
<gene>
    <name evidence="1" type="ORF">GL4_0537</name>
</gene>
<evidence type="ECO:0000313" key="2">
    <source>
        <dbReference type="Proteomes" id="UP000031643"/>
    </source>
</evidence>